<feature type="region of interest" description="Disordered" evidence="1">
    <location>
        <begin position="320"/>
        <end position="407"/>
    </location>
</feature>
<dbReference type="OrthoDB" id="2587563at2759"/>
<keyword evidence="3" id="KW-1185">Reference proteome</keyword>
<feature type="region of interest" description="Disordered" evidence="1">
    <location>
        <begin position="138"/>
        <end position="191"/>
    </location>
</feature>
<gene>
    <name evidence="2" type="ORF">M501DRAFT_788482</name>
</gene>
<protein>
    <submittedName>
        <fullName evidence="2">Uncharacterized protein</fullName>
    </submittedName>
</protein>
<feature type="compositionally biased region" description="Low complexity" evidence="1">
    <location>
        <begin position="148"/>
        <end position="191"/>
    </location>
</feature>
<reference evidence="2" key="1">
    <citation type="journal article" date="2020" name="Stud. Mycol.">
        <title>101 Dothideomycetes genomes: a test case for predicting lifestyles and emergence of pathogens.</title>
        <authorList>
            <person name="Haridas S."/>
            <person name="Albert R."/>
            <person name="Binder M."/>
            <person name="Bloem J."/>
            <person name="Labutti K."/>
            <person name="Salamov A."/>
            <person name="Andreopoulos B."/>
            <person name="Baker S."/>
            <person name="Barry K."/>
            <person name="Bills G."/>
            <person name="Bluhm B."/>
            <person name="Cannon C."/>
            <person name="Castanera R."/>
            <person name="Culley D."/>
            <person name="Daum C."/>
            <person name="Ezra D."/>
            <person name="Gonzalez J."/>
            <person name="Henrissat B."/>
            <person name="Kuo A."/>
            <person name="Liang C."/>
            <person name="Lipzen A."/>
            <person name="Lutzoni F."/>
            <person name="Magnuson J."/>
            <person name="Mondo S."/>
            <person name="Nolan M."/>
            <person name="Ohm R."/>
            <person name="Pangilinan J."/>
            <person name="Park H.-J."/>
            <person name="Ramirez L."/>
            <person name="Alfaro M."/>
            <person name="Sun H."/>
            <person name="Tritt A."/>
            <person name="Yoshinaga Y."/>
            <person name="Zwiers L.-H."/>
            <person name="Turgeon B."/>
            <person name="Goodwin S."/>
            <person name="Spatafora J."/>
            <person name="Crous P."/>
            <person name="Grigoriev I."/>
        </authorList>
    </citation>
    <scope>NUCLEOTIDE SEQUENCE</scope>
    <source>
        <strain evidence="2">CBS 101060</strain>
    </source>
</reference>
<evidence type="ECO:0000256" key="1">
    <source>
        <dbReference type="SAM" id="MobiDB-lite"/>
    </source>
</evidence>
<comment type="caution">
    <text evidence="2">The sequence shown here is derived from an EMBL/GenBank/DDBJ whole genome shotgun (WGS) entry which is preliminary data.</text>
</comment>
<proteinExistence type="predicted"/>
<feature type="region of interest" description="Disordered" evidence="1">
    <location>
        <begin position="419"/>
        <end position="501"/>
    </location>
</feature>
<evidence type="ECO:0000313" key="3">
    <source>
        <dbReference type="Proteomes" id="UP000799429"/>
    </source>
</evidence>
<feature type="compositionally biased region" description="Polar residues" evidence="1">
    <location>
        <begin position="427"/>
        <end position="446"/>
    </location>
</feature>
<name>A0A9P4SBE3_9PEZI</name>
<dbReference type="EMBL" id="MU006095">
    <property type="protein sequence ID" value="KAF2839394.1"/>
    <property type="molecule type" value="Genomic_DNA"/>
</dbReference>
<feature type="compositionally biased region" description="Polar residues" evidence="1">
    <location>
        <begin position="383"/>
        <end position="393"/>
    </location>
</feature>
<dbReference type="Proteomes" id="UP000799429">
    <property type="component" value="Unassembled WGS sequence"/>
</dbReference>
<accession>A0A9P4SBE3</accession>
<organism evidence="2 3">
    <name type="scientific">Patellaria atrata CBS 101060</name>
    <dbReference type="NCBI Taxonomy" id="1346257"/>
    <lineage>
        <taxon>Eukaryota</taxon>
        <taxon>Fungi</taxon>
        <taxon>Dikarya</taxon>
        <taxon>Ascomycota</taxon>
        <taxon>Pezizomycotina</taxon>
        <taxon>Dothideomycetes</taxon>
        <taxon>Dothideomycetes incertae sedis</taxon>
        <taxon>Patellariales</taxon>
        <taxon>Patellariaceae</taxon>
        <taxon>Patellaria</taxon>
    </lineage>
</organism>
<sequence length="602" mass="66686">MASTAMFNYPVSLHGAPDTYIGKPEARSKAVQVMQLEMTQDVIDELLESVRSGKPPQILFGRAPTIRYGSKSHMLEASQEKYRHELYRVGGEETENEMAFAGLINTTLSIQKVDEATAGVDAALETLKNNIATINREKEAQKLQGSPLIKSSSLNKMSSTSKKTSPLSTFQDPTSNSPLLSNLQSPNMPSSRLSQKKYDAIRLAVLHKLAATPPGRYKSFDVVEAKFAQEVRAYRSQVAPFIREFMKPIDPKKTSEVVLADKFYKQVNYQGFDYNAVDRETAIENAIKAFDRMRLPSTSGFWQRLLPEEERKQGKCLSRLNLRTGPPETTTSTAPRAQSIEKKMAAAMKAGPKKMAEKKSESKEHEKNPETAVGMKKKAAIVPTNTDIVPSSTKSRDTKIVQTSTNKVPVSKKTLDELQARKKLESRQTPLAKSSAIRPTQKSIQANKPKNPSPLSVSPPLNASDFANGKSARKELSSHKPLKRKAVDDDNSNVKRTKTDRVSIPVNGIASLSSSGASLKNSLGYTSPSSDSSTSPTLSFHQIVELSQKFKRYYDRYERLYHQIADNADPPSPEKREALLRMHTKLAEMKKEIRAGTQGPLA</sequence>
<feature type="compositionally biased region" description="Polar residues" evidence="1">
    <location>
        <begin position="327"/>
        <end position="336"/>
    </location>
</feature>
<dbReference type="AlphaFoldDB" id="A0A9P4SBE3"/>
<evidence type="ECO:0000313" key="2">
    <source>
        <dbReference type="EMBL" id="KAF2839394.1"/>
    </source>
</evidence>
<feature type="compositionally biased region" description="Basic and acidic residues" evidence="1">
    <location>
        <begin position="354"/>
        <end position="369"/>
    </location>
</feature>
<feature type="compositionally biased region" description="Low complexity" evidence="1">
    <location>
        <begin position="447"/>
        <end position="462"/>
    </location>
</feature>